<accession>A0A8D9ADR1</accession>
<feature type="domain" description="CIDE-N" evidence="3">
    <location>
        <begin position="5"/>
        <end position="81"/>
    </location>
</feature>
<evidence type="ECO:0000256" key="2">
    <source>
        <dbReference type="PROSITE-ProRule" id="PRU00447"/>
    </source>
</evidence>
<dbReference type="GO" id="GO:0005737">
    <property type="term" value="C:cytoplasm"/>
    <property type="evidence" value="ECO:0007669"/>
    <property type="project" value="InterPro"/>
</dbReference>
<dbReference type="SUPFAM" id="SSF54277">
    <property type="entry name" value="CAD &amp; PB1 domains"/>
    <property type="match status" value="1"/>
</dbReference>
<dbReference type="GO" id="GO:0006309">
    <property type="term" value="P:apoptotic DNA fragmentation"/>
    <property type="evidence" value="ECO:0007669"/>
    <property type="project" value="InterPro"/>
</dbReference>
<dbReference type="GO" id="GO:0004520">
    <property type="term" value="F:DNA endonuclease activity"/>
    <property type="evidence" value="ECO:0007669"/>
    <property type="project" value="InterPro"/>
</dbReference>
<dbReference type="Gene3D" id="3.10.20.10">
    <property type="match status" value="1"/>
</dbReference>
<dbReference type="SMART" id="SM00266">
    <property type="entry name" value="CAD"/>
    <property type="match status" value="1"/>
</dbReference>
<dbReference type="EMBL" id="HBUF01563439">
    <property type="protein sequence ID" value="CAG6763464.1"/>
    <property type="molecule type" value="Transcribed_RNA"/>
</dbReference>
<dbReference type="InterPro" id="IPR015311">
    <property type="entry name" value="DFF40_C"/>
</dbReference>
<protein>
    <submittedName>
        <fullName evidence="4">DNAation factor subunit beta</fullName>
    </submittedName>
</protein>
<dbReference type="SUPFAM" id="SSF54060">
    <property type="entry name" value="His-Me finger endonucleases"/>
    <property type="match status" value="1"/>
</dbReference>
<evidence type="ECO:0000313" key="4">
    <source>
        <dbReference type="EMBL" id="CAG6763464.1"/>
    </source>
</evidence>
<dbReference type="AlphaFoldDB" id="A0A8D9ADR1"/>
<reference evidence="4" key="1">
    <citation type="submission" date="2021-05" db="EMBL/GenBank/DDBJ databases">
        <authorList>
            <person name="Alioto T."/>
            <person name="Alioto T."/>
            <person name="Gomez Garrido J."/>
        </authorList>
    </citation>
    <scope>NUCLEOTIDE SEQUENCE</scope>
</reference>
<dbReference type="InterPro" id="IPR039729">
    <property type="entry name" value="DFF40"/>
</dbReference>
<name>A0A8D9ADR1_9HEMI</name>
<dbReference type="InterPro" id="IPR044925">
    <property type="entry name" value="His-Me_finger_sf"/>
</dbReference>
<evidence type="ECO:0000256" key="1">
    <source>
        <dbReference type="ARBA" id="ARBA00022703"/>
    </source>
</evidence>
<dbReference type="Pfam" id="PF09230">
    <property type="entry name" value="DFF40"/>
    <property type="match status" value="1"/>
</dbReference>
<organism evidence="4">
    <name type="scientific">Cacopsylla melanoneura</name>
    <dbReference type="NCBI Taxonomy" id="428564"/>
    <lineage>
        <taxon>Eukaryota</taxon>
        <taxon>Metazoa</taxon>
        <taxon>Ecdysozoa</taxon>
        <taxon>Arthropoda</taxon>
        <taxon>Hexapoda</taxon>
        <taxon>Insecta</taxon>
        <taxon>Pterygota</taxon>
        <taxon>Neoptera</taxon>
        <taxon>Paraneoptera</taxon>
        <taxon>Hemiptera</taxon>
        <taxon>Sternorrhyncha</taxon>
        <taxon>Psylloidea</taxon>
        <taxon>Psyllidae</taxon>
        <taxon>Psyllinae</taxon>
        <taxon>Cacopsylla</taxon>
    </lineage>
</organism>
<sequence length="352" mass="40977">MTVQKVKGFKVTDSRRTKMVGVAAKSFRELLTKCCIKFDVKKRNVKLVLLDGTLVENEDYFQTLPNQSVLLIQSPGEQNAGAELIYSTLQLINVDLLRSGAAVQKFFDHNVKEKLRQLNRIVNAGEEEEENRTSLSERSEDPDWFMGLETNARTKEAFMFKRSQERIRGYLYKSRSDIRKSPPYVSSDQVRSIIESVFAEFTVLLKQDDYLGRYFDRSKEEALCDERGEFLCRGAWNQEHCTRLTLHRINPYQSREARIVFSTWNLDHWIERSRSIIPSILDASTLLATQSRPVSQFNHTYFYRLLFTTHNLKLVHIVCHDKGEHKTAKCDKDKYFVVDVDEPLRETVVDVS</sequence>
<dbReference type="Pfam" id="PF02017">
    <property type="entry name" value="CIDE-N"/>
    <property type="match status" value="1"/>
</dbReference>
<dbReference type="GO" id="GO:0016787">
    <property type="term" value="F:hydrolase activity"/>
    <property type="evidence" value="ECO:0007669"/>
    <property type="project" value="InterPro"/>
</dbReference>
<proteinExistence type="predicted"/>
<dbReference type="PANTHER" id="PTHR13067">
    <property type="entry name" value="CASPASE-ACTIVATED DNASE"/>
    <property type="match status" value="1"/>
</dbReference>
<evidence type="ECO:0000259" key="3">
    <source>
        <dbReference type="PROSITE" id="PS51135"/>
    </source>
</evidence>
<keyword evidence="1 2" id="KW-0053">Apoptosis</keyword>
<dbReference type="PANTHER" id="PTHR13067:SF2">
    <property type="entry name" value="CASPASE-ACTIVATED DNASE"/>
    <property type="match status" value="1"/>
</dbReference>
<dbReference type="PROSITE" id="PS51135">
    <property type="entry name" value="CIDE_N"/>
    <property type="match status" value="1"/>
</dbReference>
<dbReference type="InterPro" id="IPR003508">
    <property type="entry name" value="CIDE-N_dom"/>
</dbReference>
<dbReference type="GO" id="GO:0005634">
    <property type="term" value="C:nucleus"/>
    <property type="evidence" value="ECO:0007669"/>
    <property type="project" value="InterPro"/>
</dbReference>